<proteinExistence type="predicted"/>
<name>A0A261TBC9_9BORD</name>
<sequence>MSVLDHSPRPRLCAASIRVLHEANPSPQTVALAWEIWRLQRAVIALQAGIRHAHGLRHRQDVADHLAQLLEFIQDEPCLNERAAVLPGHKRGGEPPATPR</sequence>
<protein>
    <submittedName>
        <fullName evidence="1">Uncharacterized protein</fullName>
    </submittedName>
</protein>
<reference evidence="1 2" key="1">
    <citation type="submission" date="2017-05" db="EMBL/GenBank/DDBJ databases">
        <title>Complete and WGS of Bordetella genogroups.</title>
        <authorList>
            <person name="Spilker T."/>
            <person name="LiPuma J."/>
        </authorList>
    </citation>
    <scope>NUCLEOTIDE SEQUENCE [LARGE SCALE GENOMIC DNA]</scope>
    <source>
        <strain evidence="1 2">AU10456</strain>
    </source>
</reference>
<evidence type="ECO:0000313" key="1">
    <source>
        <dbReference type="EMBL" id="OZI46591.1"/>
    </source>
</evidence>
<dbReference type="EMBL" id="NEVP01000011">
    <property type="protein sequence ID" value="OZI46591.1"/>
    <property type="molecule type" value="Genomic_DNA"/>
</dbReference>
<evidence type="ECO:0000313" key="2">
    <source>
        <dbReference type="Proteomes" id="UP000216913"/>
    </source>
</evidence>
<dbReference type="AlphaFoldDB" id="A0A261TBC9"/>
<dbReference type="Proteomes" id="UP000216913">
    <property type="component" value="Unassembled WGS sequence"/>
</dbReference>
<accession>A0A261TBC9</accession>
<organism evidence="1 2">
    <name type="scientific">Bordetella genomosp. 5</name>
    <dbReference type="NCBI Taxonomy" id="1395608"/>
    <lineage>
        <taxon>Bacteria</taxon>
        <taxon>Pseudomonadati</taxon>
        <taxon>Pseudomonadota</taxon>
        <taxon>Betaproteobacteria</taxon>
        <taxon>Burkholderiales</taxon>
        <taxon>Alcaligenaceae</taxon>
        <taxon>Bordetella</taxon>
    </lineage>
</organism>
<comment type="caution">
    <text evidence="1">The sequence shown here is derived from an EMBL/GenBank/DDBJ whole genome shotgun (WGS) entry which is preliminary data.</text>
</comment>
<gene>
    <name evidence="1" type="ORF">CAL25_17975</name>
</gene>
<keyword evidence="2" id="KW-1185">Reference proteome</keyword>